<reference evidence="11" key="1">
    <citation type="journal article" date="2019" name="Int. J. Syst. Evol. Microbiol.">
        <title>The Global Catalogue of Microorganisms (GCM) 10K type strain sequencing project: providing services to taxonomists for standard genome sequencing and annotation.</title>
        <authorList>
            <consortium name="The Broad Institute Genomics Platform"/>
            <consortium name="The Broad Institute Genome Sequencing Center for Infectious Disease"/>
            <person name="Wu L."/>
            <person name="Ma J."/>
        </authorList>
    </citation>
    <scope>NUCLEOTIDE SEQUENCE [LARGE SCALE GENOMIC DNA]</scope>
    <source>
        <strain evidence="11">CGMCC 1.15928</strain>
    </source>
</reference>
<name>A0ABQ1J540_9PROT</name>
<evidence type="ECO:0000256" key="3">
    <source>
        <dbReference type="ARBA" id="ARBA00022448"/>
    </source>
</evidence>
<keyword evidence="11" id="KW-1185">Reference proteome</keyword>
<evidence type="ECO:0000256" key="6">
    <source>
        <dbReference type="ARBA" id="ARBA00022692"/>
    </source>
</evidence>
<keyword evidence="3" id="KW-0813">Transport</keyword>
<evidence type="ECO:0000313" key="10">
    <source>
        <dbReference type="EMBL" id="GGB58184.1"/>
    </source>
</evidence>
<keyword evidence="5" id="KW-0997">Cell inner membrane</keyword>
<evidence type="ECO:0000256" key="5">
    <source>
        <dbReference type="ARBA" id="ARBA00022519"/>
    </source>
</evidence>
<protein>
    <recommendedName>
        <fullName evidence="12">Type II secretion system protein M</fullName>
    </recommendedName>
</protein>
<dbReference type="Pfam" id="PF04612">
    <property type="entry name" value="T2SSM"/>
    <property type="match status" value="1"/>
</dbReference>
<organism evidence="10 11">
    <name type="scientific">Henriciella pelagia</name>
    <dbReference type="NCBI Taxonomy" id="1977912"/>
    <lineage>
        <taxon>Bacteria</taxon>
        <taxon>Pseudomonadati</taxon>
        <taxon>Pseudomonadota</taxon>
        <taxon>Alphaproteobacteria</taxon>
        <taxon>Hyphomonadales</taxon>
        <taxon>Hyphomonadaceae</taxon>
        <taxon>Henriciella</taxon>
    </lineage>
</organism>
<dbReference type="EMBL" id="BMKF01000001">
    <property type="protein sequence ID" value="GGB58184.1"/>
    <property type="molecule type" value="Genomic_DNA"/>
</dbReference>
<evidence type="ECO:0000256" key="2">
    <source>
        <dbReference type="ARBA" id="ARBA00010637"/>
    </source>
</evidence>
<keyword evidence="7" id="KW-0653">Protein transport</keyword>
<dbReference type="InterPro" id="IPR007690">
    <property type="entry name" value="T2SS_GspM"/>
</dbReference>
<gene>
    <name evidence="10" type="ORF">GCM10011503_03230</name>
</gene>
<dbReference type="Proteomes" id="UP000628854">
    <property type="component" value="Unassembled WGS sequence"/>
</dbReference>
<keyword evidence="8" id="KW-1133">Transmembrane helix</keyword>
<evidence type="ECO:0000256" key="8">
    <source>
        <dbReference type="ARBA" id="ARBA00022989"/>
    </source>
</evidence>
<comment type="similarity">
    <text evidence="2">Belongs to the GSP M family.</text>
</comment>
<evidence type="ECO:0000256" key="7">
    <source>
        <dbReference type="ARBA" id="ARBA00022927"/>
    </source>
</evidence>
<keyword evidence="9" id="KW-0472">Membrane</keyword>
<keyword evidence="6" id="KW-0812">Transmembrane</keyword>
<comment type="caution">
    <text evidence="10">The sequence shown here is derived from an EMBL/GenBank/DDBJ whole genome shotgun (WGS) entry which is preliminary data.</text>
</comment>
<dbReference type="RefSeq" id="WP_084393903.1">
    <property type="nucleotide sequence ID" value="NZ_BMKF01000001.1"/>
</dbReference>
<dbReference type="InterPro" id="IPR023229">
    <property type="entry name" value="T2SS_M_periplasmic_sf"/>
</dbReference>
<evidence type="ECO:0000313" key="11">
    <source>
        <dbReference type="Proteomes" id="UP000628854"/>
    </source>
</evidence>
<evidence type="ECO:0000256" key="9">
    <source>
        <dbReference type="ARBA" id="ARBA00023136"/>
    </source>
</evidence>
<evidence type="ECO:0008006" key="12">
    <source>
        <dbReference type="Google" id="ProtNLM"/>
    </source>
</evidence>
<dbReference type="Gene3D" id="3.30.1360.100">
    <property type="entry name" value="General secretion pathway protein M, EpsM"/>
    <property type="match status" value="1"/>
</dbReference>
<proteinExistence type="inferred from homology"/>
<sequence length="165" mass="17542">MTSWWESLSVREKALISAAGLLTVLLIGWYGLVSPVSSARDAARLDRQAAAEELSRIERLTASIRARPNANAAVAVSTGAVLSADAFKTEVTRQAQSAGLAIARLQGGDSGRFSLVFEQADPRQLFYWMSTVEMQLGGRIEKMSVDQAGNGRVRATVELSGGAGS</sequence>
<keyword evidence="4" id="KW-1003">Cell membrane</keyword>
<comment type="subcellular location">
    <subcellularLocation>
        <location evidence="1">Cell inner membrane</location>
        <topology evidence="1">Single-pass membrane protein</topology>
    </subcellularLocation>
</comment>
<accession>A0ABQ1J540</accession>
<dbReference type="SUPFAM" id="SSF103054">
    <property type="entry name" value="General secretion pathway protein M, EpsM"/>
    <property type="match status" value="1"/>
</dbReference>
<evidence type="ECO:0000256" key="1">
    <source>
        <dbReference type="ARBA" id="ARBA00004377"/>
    </source>
</evidence>
<evidence type="ECO:0000256" key="4">
    <source>
        <dbReference type="ARBA" id="ARBA00022475"/>
    </source>
</evidence>